<dbReference type="STRING" id="1165689.SAMN02927914_01828"/>
<dbReference type="Gene3D" id="3.40.1190.20">
    <property type="match status" value="1"/>
</dbReference>
<dbReference type="EC" id="2.7.1.15" evidence="9"/>
<dbReference type="SUPFAM" id="SSF53613">
    <property type="entry name" value="Ribokinase-like"/>
    <property type="match status" value="1"/>
</dbReference>
<dbReference type="UniPathway" id="UPA00916">
    <property type="reaction ID" value="UER00889"/>
</dbReference>
<keyword evidence="8 9" id="KW-0119">Carbohydrate metabolism</keyword>
<evidence type="ECO:0000256" key="9">
    <source>
        <dbReference type="HAMAP-Rule" id="MF_01987"/>
    </source>
</evidence>
<dbReference type="GO" id="GO:0005524">
    <property type="term" value="F:ATP binding"/>
    <property type="evidence" value="ECO:0007669"/>
    <property type="project" value="UniProtKB-UniRule"/>
</dbReference>
<comment type="catalytic activity">
    <reaction evidence="9">
        <text>D-ribose + ATP = D-ribose 5-phosphate + ADP + H(+)</text>
        <dbReference type="Rhea" id="RHEA:13697"/>
        <dbReference type="ChEBI" id="CHEBI:15378"/>
        <dbReference type="ChEBI" id="CHEBI:30616"/>
        <dbReference type="ChEBI" id="CHEBI:47013"/>
        <dbReference type="ChEBI" id="CHEBI:78346"/>
        <dbReference type="ChEBI" id="CHEBI:456216"/>
        <dbReference type="EC" id="2.7.1.15"/>
    </reaction>
</comment>
<feature type="domain" description="Carbohydrate kinase PfkB" evidence="10">
    <location>
        <begin position="3"/>
        <end position="286"/>
    </location>
</feature>
<feature type="binding site" evidence="9">
    <location>
        <position position="181"/>
    </location>
    <ligand>
        <name>ATP</name>
        <dbReference type="ChEBI" id="CHEBI:30616"/>
    </ligand>
</feature>
<evidence type="ECO:0000256" key="6">
    <source>
        <dbReference type="ARBA" id="ARBA00022842"/>
    </source>
</evidence>
<dbReference type="InterPro" id="IPR011877">
    <property type="entry name" value="Ribokinase"/>
</dbReference>
<dbReference type="InterPro" id="IPR011611">
    <property type="entry name" value="PfkB_dom"/>
</dbReference>
<comment type="pathway">
    <text evidence="9">Carbohydrate metabolism; D-ribose degradation; D-ribose 5-phosphate from beta-D-ribopyranose: step 2/2.</text>
</comment>
<sequence>MRVHVVGNVCVDTTFRLDRFPQPGETLNASEHADGLGGKGANQAVAAGRTGADVRFHAAIGNDAAGAWIREQLSRDLDTSHLTMLPLPSDRSTVMVDARGENLIVTGASCAAAFDPLADGGFVRSVEHGDIVVMQGNLDPDVTTACLRAARGAGAMTIFNPSPLAAGYAPILSDVSVAIVNAGEAKQLTGASDPAAAAHELIRQGADTAIVTLGALGCLVADGEGRIDRIAAPRVAVIDTSGAGDVFCGCLAGCLAAGIDLATAARIAVRAAAISVGRAGTLESCPDRQEMKTLMETTEAETA</sequence>
<evidence type="ECO:0000256" key="2">
    <source>
        <dbReference type="ARBA" id="ARBA00022723"/>
    </source>
</evidence>
<gene>
    <name evidence="9" type="primary">rbsK</name>
    <name evidence="11" type="ORF">SAMN02927914_01828</name>
</gene>
<feature type="binding site" evidence="9">
    <location>
        <position position="278"/>
    </location>
    <ligand>
        <name>K(+)</name>
        <dbReference type="ChEBI" id="CHEBI:29103"/>
    </ligand>
</feature>
<feature type="binding site" evidence="9">
    <location>
        <position position="241"/>
    </location>
    <ligand>
        <name>K(+)</name>
        <dbReference type="ChEBI" id="CHEBI:29103"/>
    </ligand>
</feature>
<keyword evidence="1 9" id="KW-0808">Transferase</keyword>
<dbReference type="PANTHER" id="PTHR10584">
    <property type="entry name" value="SUGAR KINASE"/>
    <property type="match status" value="1"/>
</dbReference>
<keyword evidence="4 9" id="KW-0418">Kinase</keyword>
<keyword evidence="2 9" id="KW-0479">Metal-binding</keyword>
<feature type="binding site" evidence="9">
    <location>
        <begin position="244"/>
        <end position="245"/>
    </location>
    <ligand>
        <name>ATP</name>
        <dbReference type="ChEBI" id="CHEBI:30616"/>
    </ligand>
</feature>
<dbReference type="Proteomes" id="UP000198588">
    <property type="component" value="Unassembled WGS sequence"/>
</dbReference>
<comment type="subunit">
    <text evidence="9">Homodimer.</text>
</comment>
<dbReference type="AlphaFoldDB" id="A0A1G5X1J9"/>
<evidence type="ECO:0000256" key="3">
    <source>
        <dbReference type="ARBA" id="ARBA00022741"/>
    </source>
</evidence>
<feature type="binding site" evidence="9">
    <location>
        <position position="239"/>
    </location>
    <ligand>
        <name>K(+)</name>
        <dbReference type="ChEBI" id="CHEBI:29103"/>
    </ligand>
</feature>
<dbReference type="InterPro" id="IPR029056">
    <property type="entry name" value="Ribokinase-like"/>
</dbReference>
<comment type="cofactor">
    <cofactor evidence="9">
        <name>Mg(2+)</name>
        <dbReference type="ChEBI" id="CHEBI:18420"/>
    </cofactor>
    <text evidence="9">Requires a divalent cation, most likely magnesium in vivo, as an electrophilic catalyst to aid phosphoryl group transfer. It is the chelate of the metal and the nucleotide that is the actual substrate.</text>
</comment>
<dbReference type="GO" id="GO:0004747">
    <property type="term" value="F:ribokinase activity"/>
    <property type="evidence" value="ECO:0007669"/>
    <property type="project" value="UniProtKB-UniRule"/>
</dbReference>
<organism evidence="11 12">
    <name type="scientific">Mesorhizobium qingshengii</name>
    <dbReference type="NCBI Taxonomy" id="1165689"/>
    <lineage>
        <taxon>Bacteria</taxon>
        <taxon>Pseudomonadati</taxon>
        <taxon>Pseudomonadota</taxon>
        <taxon>Alphaproteobacteria</taxon>
        <taxon>Hyphomicrobiales</taxon>
        <taxon>Phyllobacteriaceae</taxon>
        <taxon>Mesorhizobium</taxon>
    </lineage>
</organism>
<protein>
    <recommendedName>
        <fullName evidence="9">Ribokinase</fullName>
        <shortName evidence="9">RK</shortName>
        <ecNumber evidence="9">2.7.1.15</ecNumber>
    </recommendedName>
</protein>
<comment type="similarity">
    <text evidence="9">Belongs to the carbohydrate kinase PfkB family. Ribokinase subfamily.</text>
</comment>
<evidence type="ECO:0000313" key="12">
    <source>
        <dbReference type="Proteomes" id="UP000198588"/>
    </source>
</evidence>
<feature type="binding site" evidence="9">
    <location>
        <position position="275"/>
    </location>
    <ligand>
        <name>K(+)</name>
        <dbReference type="ChEBI" id="CHEBI:29103"/>
    </ligand>
</feature>
<dbReference type="CDD" id="cd01174">
    <property type="entry name" value="ribokinase"/>
    <property type="match status" value="1"/>
</dbReference>
<dbReference type="InterPro" id="IPR002139">
    <property type="entry name" value="Ribo/fructo_kinase"/>
</dbReference>
<evidence type="ECO:0000256" key="8">
    <source>
        <dbReference type="ARBA" id="ARBA00023277"/>
    </source>
</evidence>
<evidence type="ECO:0000256" key="5">
    <source>
        <dbReference type="ARBA" id="ARBA00022840"/>
    </source>
</evidence>
<keyword evidence="5 9" id="KW-0067">ATP-binding</keyword>
<feature type="binding site" evidence="9">
    <location>
        <position position="245"/>
    </location>
    <ligand>
        <name>substrate</name>
    </ligand>
</feature>
<dbReference type="Pfam" id="PF00294">
    <property type="entry name" value="PfkB"/>
    <property type="match status" value="1"/>
</dbReference>
<comment type="activity regulation">
    <text evidence="9">Activated by a monovalent cation that binds near, but not in, the active site. The most likely occupant of the site in vivo is potassium. Ion binding induces a conformational change that may alter substrate affinity.</text>
</comment>
<dbReference type="GO" id="GO:0046872">
    <property type="term" value="F:metal ion binding"/>
    <property type="evidence" value="ECO:0007669"/>
    <property type="project" value="UniProtKB-KW"/>
</dbReference>
<dbReference type="HAMAP" id="MF_01987">
    <property type="entry name" value="Ribokinase"/>
    <property type="match status" value="1"/>
</dbReference>
<feature type="binding site" evidence="9">
    <location>
        <position position="280"/>
    </location>
    <ligand>
        <name>K(+)</name>
        <dbReference type="ChEBI" id="CHEBI:29103"/>
    </ligand>
</feature>
<evidence type="ECO:0000256" key="1">
    <source>
        <dbReference type="ARBA" id="ARBA00022679"/>
    </source>
</evidence>
<evidence type="ECO:0000259" key="10">
    <source>
        <dbReference type="Pfam" id="PF00294"/>
    </source>
</evidence>
<dbReference type="PANTHER" id="PTHR10584:SF166">
    <property type="entry name" value="RIBOKINASE"/>
    <property type="match status" value="1"/>
</dbReference>
<feature type="binding site" evidence="9">
    <location>
        <begin position="212"/>
        <end position="217"/>
    </location>
    <ligand>
        <name>ATP</name>
        <dbReference type="ChEBI" id="CHEBI:30616"/>
    </ligand>
</feature>
<reference evidence="11 12" key="1">
    <citation type="submission" date="2016-10" db="EMBL/GenBank/DDBJ databases">
        <authorList>
            <person name="de Groot N.N."/>
        </authorList>
    </citation>
    <scope>NUCLEOTIDE SEQUENCE [LARGE SCALE GENOMIC DNA]</scope>
    <source>
        <strain evidence="11 12">CGMCC 1.12097</strain>
    </source>
</reference>
<feature type="binding site" evidence="9">
    <location>
        <begin position="10"/>
        <end position="12"/>
    </location>
    <ligand>
        <name>substrate</name>
    </ligand>
</feature>
<dbReference type="GO" id="GO:0019303">
    <property type="term" value="P:D-ribose catabolic process"/>
    <property type="evidence" value="ECO:0007669"/>
    <property type="project" value="UniProtKB-UniRule"/>
</dbReference>
<dbReference type="OrthoDB" id="9775849at2"/>
<feature type="binding site" evidence="9">
    <location>
        <begin position="38"/>
        <end position="42"/>
    </location>
    <ligand>
        <name>substrate</name>
    </ligand>
</feature>
<feature type="active site" description="Proton acceptor" evidence="9">
    <location>
        <position position="245"/>
    </location>
</feature>
<evidence type="ECO:0000256" key="7">
    <source>
        <dbReference type="ARBA" id="ARBA00022958"/>
    </source>
</evidence>
<proteinExistence type="inferred from homology"/>
<comment type="subcellular location">
    <subcellularLocation>
        <location evidence="9">Cytoplasm</location>
    </subcellularLocation>
</comment>
<name>A0A1G5X1J9_9HYPH</name>
<feature type="binding site" evidence="9">
    <location>
        <position position="284"/>
    </location>
    <ligand>
        <name>K(+)</name>
        <dbReference type="ChEBI" id="CHEBI:29103"/>
    </ligand>
</feature>
<comment type="function">
    <text evidence="9">Catalyzes the phosphorylation of ribose at O-5 in a reaction requiring ATP and magnesium. The resulting D-ribose-5-phosphate can then be used either for sythesis of nucleotides, histidine, and tryptophan, or as a component of the pentose phosphate pathway.</text>
</comment>
<keyword evidence="9" id="KW-0963">Cytoplasm</keyword>
<dbReference type="PRINTS" id="PR00990">
    <property type="entry name" value="RIBOKINASE"/>
</dbReference>
<dbReference type="GO" id="GO:0005737">
    <property type="term" value="C:cytoplasm"/>
    <property type="evidence" value="ECO:0007669"/>
    <property type="project" value="UniProtKB-SubCell"/>
</dbReference>
<accession>A0A1G5X1J9</accession>
<evidence type="ECO:0000256" key="4">
    <source>
        <dbReference type="ARBA" id="ARBA00022777"/>
    </source>
</evidence>
<comment type="caution">
    <text evidence="9">Lacks conserved residue(s) required for the propagation of feature annotation.</text>
</comment>
<keyword evidence="3 9" id="KW-0547">Nucleotide-binding</keyword>
<dbReference type="EMBL" id="FMXM01000005">
    <property type="protein sequence ID" value="SDA64070.1"/>
    <property type="molecule type" value="Genomic_DNA"/>
</dbReference>
<evidence type="ECO:0000313" key="11">
    <source>
        <dbReference type="EMBL" id="SDA64070.1"/>
    </source>
</evidence>
<keyword evidence="7 9" id="KW-0630">Potassium</keyword>
<keyword evidence="6 9" id="KW-0460">Magnesium</keyword>
<dbReference type="RefSeq" id="WP_091577008.1">
    <property type="nucleotide sequence ID" value="NZ_FMXM01000005.1"/>
</dbReference>